<dbReference type="InterPro" id="IPR018114">
    <property type="entry name" value="TRYPSIN_HIS"/>
</dbReference>
<keyword evidence="6 13" id="KW-0378">Hydrolase</keyword>
<dbReference type="SMART" id="SM00020">
    <property type="entry name" value="Tryp_SPc"/>
    <property type="match status" value="1"/>
</dbReference>
<dbReference type="PANTHER" id="PTHR24252">
    <property type="entry name" value="ACROSIN-RELATED"/>
    <property type="match status" value="1"/>
</dbReference>
<comment type="catalytic activity">
    <reaction evidence="11">
        <text>Selective cleavage of 103-Arg-|-Ser-104 and 124-Ile-|-Ile-125 bonds in Limulus clotting factor B to form activated factor B. Cleavage of -Pro-Arg-|-Xaa- bonds in synthetic substrates.</text>
        <dbReference type="EC" id="3.4.21.84"/>
    </reaction>
</comment>
<dbReference type="EMBL" id="JABSTV010001254">
    <property type="protein sequence ID" value="KAH7939940.1"/>
    <property type="molecule type" value="Genomic_DNA"/>
</dbReference>
<accession>A0A9D4SQU8</accession>
<evidence type="ECO:0000256" key="4">
    <source>
        <dbReference type="ARBA" id="ARBA00022729"/>
    </source>
</evidence>
<evidence type="ECO:0000256" key="6">
    <source>
        <dbReference type="ARBA" id="ARBA00022801"/>
    </source>
</evidence>
<dbReference type="PROSITE" id="PS50240">
    <property type="entry name" value="TRYPSIN_DOM"/>
    <property type="match status" value="1"/>
</dbReference>
<evidence type="ECO:0000256" key="14">
    <source>
        <dbReference type="SAM" id="SignalP"/>
    </source>
</evidence>
<evidence type="ECO:0000256" key="12">
    <source>
        <dbReference type="ARBA" id="ARBA00066707"/>
    </source>
</evidence>
<evidence type="ECO:0000256" key="11">
    <source>
        <dbReference type="ARBA" id="ARBA00052079"/>
    </source>
</evidence>
<dbReference type="PROSITE" id="PS00134">
    <property type="entry name" value="TRYPSIN_HIS"/>
    <property type="match status" value="1"/>
</dbReference>
<feature type="signal peptide" evidence="14">
    <location>
        <begin position="1"/>
        <end position="20"/>
    </location>
</feature>
<evidence type="ECO:0000256" key="13">
    <source>
        <dbReference type="RuleBase" id="RU363034"/>
    </source>
</evidence>
<evidence type="ECO:0000256" key="3">
    <source>
        <dbReference type="ARBA" id="ARBA00022670"/>
    </source>
</evidence>
<feature type="chain" id="PRO_5039612126" description="limulus clotting factor C" evidence="14">
    <location>
        <begin position="21"/>
        <end position="300"/>
    </location>
</feature>
<keyword evidence="7" id="KW-0353">Hemolymph clotting</keyword>
<dbReference type="AlphaFoldDB" id="A0A9D4SQU8"/>
<evidence type="ECO:0000259" key="15">
    <source>
        <dbReference type="PROSITE" id="PS50240"/>
    </source>
</evidence>
<organism evidence="16 17">
    <name type="scientific">Rhipicephalus sanguineus</name>
    <name type="common">Brown dog tick</name>
    <name type="synonym">Ixodes sanguineus</name>
    <dbReference type="NCBI Taxonomy" id="34632"/>
    <lineage>
        <taxon>Eukaryota</taxon>
        <taxon>Metazoa</taxon>
        <taxon>Ecdysozoa</taxon>
        <taxon>Arthropoda</taxon>
        <taxon>Chelicerata</taxon>
        <taxon>Arachnida</taxon>
        <taxon>Acari</taxon>
        <taxon>Parasitiformes</taxon>
        <taxon>Ixodida</taxon>
        <taxon>Ixodoidea</taxon>
        <taxon>Ixodidae</taxon>
        <taxon>Rhipicephalinae</taxon>
        <taxon>Rhipicephalus</taxon>
        <taxon>Rhipicephalus</taxon>
    </lineage>
</organism>
<dbReference type="FunFam" id="2.40.10.10:FF:000120">
    <property type="entry name" value="Putative serine protease"/>
    <property type="match status" value="1"/>
</dbReference>
<keyword evidence="9" id="KW-0130">Cell adhesion</keyword>
<dbReference type="CDD" id="cd00190">
    <property type="entry name" value="Tryp_SPc"/>
    <property type="match status" value="1"/>
</dbReference>
<evidence type="ECO:0000256" key="10">
    <source>
        <dbReference type="ARBA" id="ARBA00023157"/>
    </source>
</evidence>
<dbReference type="GO" id="GO:0006508">
    <property type="term" value="P:proteolysis"/>
    <property type="evidence" value="ECO:0007669"/>
    <property type="project" value="UniProtKB-KW"/>
</dbReference>
<dbReference type="PROSITE" id="PS00135">
    <property type="entry name" value="TRYPSIN_SER"/>
    <property type="match status" value="1"/>
</dbReference>
<dbReference type="PRINTS" id="PR00722">
    <property type="entry name" value="CHYMOTRYPSIN"/>
</dbReference>
<evidence type="ECO:0000256" key="9">
    <source>
        <dbReference type="ARBA" id="ARBA00022889"/>
    </source>
</evidence>
<keyword evidence="3 13" id="KW-0645">Protease</keyword>
<dbReference type="Proteomes" id="UP000821837">
    <property type="component" value="Chromosome 8"/>
</dbReference>
<protein>
    <recommendedName>
        <fullName evidence="12">limulus clotting factor C</fullName>
        <ecNumber evidence="12">3.4.21.84</ecNumber>
    </recommendedName>
</protein>
<dbReference type="VEuPathDB" id="VectorBase:RSAN_029043"/>
<dbReference type="InterPro" id="IPR009003">
    <property type="entry name" value="Peptidase_S1_PA"/>
</dbReference>
<dbReference type="SUPFAM" id="SSF50494">
    <property type="entry name" value="Trypsin-like serine proteases"/>
    <property type="match status" value="1"/>
</dbReference>
<dbReference type="InterPro" id="IPR043504">
    <property type="entry name" value="Peptidase_S1_PA_chymotrypsin"/>
</dbReference>
<reference evidence="16" key="1">
    <citation type="journal article" date="2020" name="Cell">
        <title>Large-Scale Comparative Analyses of Tick Genomes Elucidate Their Genetic Diversity and Vector Capacities.</title>
        <authorList>
            <consortium name="Tick Genome and Microbiome Consortium (TIGMIC)"/>
            <person name="Jia N."/>
            <person name="Wang J."/>
            <person name="Shi W."/>
            <person name="Du L."/>
            <person name="Sun Y."/>
            <person name="Zhan W."/>
            <person name="Jiang J.F."/>
            <person name="Wang Q."/>
            <person name="Zhang B."/>
            <person name="Ji P."/>
            <person name="Bell-Sakyi L."/>
            <person name="Cui X.M."/>
            <person name="Yuan T.T."/>
            <person name="Jiang B.G."/>
            <person name="Yang W.F."/>
            <person name="Lam T.T."/>
            <person name="Chang Q.C."/>
            <person name="Ding S.J."/>
            <person name="Wang X.J."/>
            <person name="Zhu J.G."/>
            <person name="Ruan X.D."/>
            <person name="Zhao L."/>
            <person name="Wei J.T."/>
            <person name="Ye R.Z."/>
            <person name="Que T.C."/>
            <person name="Du C.H."/>
            <person name="Zhou Y.H."/>
            <person name="Cheng J.X."/>
            <person name="Dai P.F."/>
            <person name="Guo W.B."/>
            <person name="Han X.H."/>
            <person name="Huang E.J."/>
            <person name="Li L.F."/>
            <person name="Wei W."/>
            <person name="Gao Y.C."/>
            <person name="Liu J.Z."/>
            <person name="Shao H.Z."/>
            <person name="Wang X."/>
            <person name="Wang C.C."/>
            <person name="Yang T.C."/>
            <person name="Huo Q.B."/>
            <person name="Li W."/>
            <person name="Chen H.Y."/>
            <person name="Chen S.E."/>
            <person name="Zhou L.G."/>
            <person name="Ni X.B."/>
            <person name="Tian J.H."/>
            <person name="Sheng Y."/>
            <person name="Liu T."/>
            <person name="Pan Y.S."/>
            <person name="Xia L.Y."/>
            <person name="Li J."/>
            <person name="Zhao F."/>
            <person name="Cao W.C."/>
        </authorList>
    </citation>
    <scope>NUCLEOTIDE SEQUENCE</scope>
    <source>
        <strain evidence="16">Rsan-2018</strain>
    </source>
</reference>
<evidence type="ECO:0000313" key="17">
    <source>
        <dbReference type="Proteomes" id="UP000821837"/>
    </source>
</evidence>
<name>A0A9D4SQU8_RHISA</name>
<evidence type="ECO:0000256" key="5">
    <source>
        <dbReference type="ARBA" id="ARBA00022734"/>
    </source>
</evidence>
<dbReference type="Gene3D" id="2.40.10.10">
    <property type="entry name" value="Trypsin-like serine proteases"/>
    <property type="match status" value="1"/>
</dbReference>
<keyword evidence="17" id="KW-1185">Reference proteome</keyword>
<evidence type="ECO:0000256" key="8">
    <source>
        <dbReference type="ARBA" id="ARBA00022825"/>
    </source>
</evidence>
<dbReference type="PANTHER" id="PTHR24252:SF7">
    <property type="entry name" value="HYALIN"/>
    <property type="match status" value="1"/>
</dbReference>
<keyword evidence="5" id="KW-0430">Lectin</keyword>
<dbReference type="InterPro" id="IPR033116">
    <property type="entry name" value="TRYPSIN_SER"/>
</dbReference>
<dbReference type="GO" id="GO:0042381">
    <property type="term" value="P:hemolymph coagulation"/>
    <property type="evidence" value="ECO:0007669"/>
    <property type="project" value="UniProtKB-KW"/>
</dbReference>
<keyword evidence="10" id="KW-1015">Disulfide bond</keyword>
<dbReference type="InterPro" id="IPR001314">
    <property type="entry name" value="Peptidase_S1A"/>
</dbReference>
<sequence>MIYFVVGVTLLLGSSSSVRADGLQINGPECGMPTQGMIVNGTAAKTNQFPWMVFLAMYTSKGSQYNCGGSILTKRHILTAAHCTVTRSGKPFKRIDAYYGNSEWTRGKRLVVTKVIRHPKYSSRNHANDIAVLQVEKPFQYGSNARPICIPAAPMNIFDTETVVAGWGRLKEGGMATTHLQFTTVRVLPNELCSVLYFILGYVGDLMYCAYRKGTNACHGDSGGPLMSRVIGGRYVQVGIVSFGASCEGAYIPAVYARVETYTPWLRQVVGSFDKAYSNEVPLQLASYTVPQWPSIFHFL</sequence>
<dbReference type="EC" id="3.4.21.84" evidence="12"/>
<keyword evidence="8 13" id="KW-0720">Serine protease</keyword>
<evidence type="ECO:0000256" key="7">
    <source>
        <dbReference type="ARBA" id="ARBA00022820"/>
    </source>
</evidence>
<keyword evidence="1" id="KW-0245">EGF-like domain</keyword>
<dbReference type="Pfam" id="PF00089">
    <property type="entry name" value="Trypsin"/>
    <property type="match status" value="1"/>
</dbReference>
<reference evidence="16" key="2">
    <citation type="submission" date="2021-09" db="EMBL/GenBank/DDBJ databases">
        <authorList>
            <person name="Jia N."/>
            <person name="Wang J."/>
            <person name="Shi W."/>
            <person name="Du L."/>
            <person name="Sun Y."/>
            <person name="Zhan W."/>
            <person name="Jiang J."/>
            <person name="Wang Q."/>
            <person name="Zhang B."/>
            <person name="Ji P."/>
            <person name="Sakyi L.B."/>
            <person name="Cui X."/>
            <person name="Yuan T."/>
            <person name="Jiang B."/>
            <person name="Yang W."/>
            <person name="Lam T.T.-Y."/>
            <person name="Chang Q."/>
            <person name="Ding S."/>
            <person name="Wang X."/>
            <person name="Zhu J."/>
            <person name="Ruan X."/>
            <person name="Zhao L."/>
            <person name="Wei J."/>
            <person name="Que T."/>
            <person name="Du C."/>
            <person name="Cheng J."/>
            <person name="Dai P."/>
            <person name="Han X."/>
            <person name="Huang E."/>
            <person name="Gao Y."/>
            <person name="Liu J."/>
            <person name="Shao H."/>
            <person name="Ye R."/>
            <person name="Li L."/>
            <person name="Wei W."/>
            <person name="Wang X."/>
            <person name="Wang C."/>
            <person name="Huo Q."/>
            <person name="Li W."/>
            <person name="Guo W."/>
            <person name="Chen H."/>
            <person name="Chen S."/>
            <person name="Zhou L."/>
            <person name="Zhou L."/>
            <person name="Ni X."/>
            <person name="Tian J."/>
            <person name="Zhou Y."/>
            <person name="Sheng Y."/>
            <person name="Liu T."/>
            <person name="Pan Y."/>
            <person name="Xia L."/>
            <person name="Li J."/>
            <person name="Zhao F."/>
            <person name="Cao W."/>
        </authorList>
    </citation>
    <scope>NUCLEOTIDE SEQUENCE</scope>
    <source>
        <strain evidence="16">Rsan-2018</strain>
        <tissue evidence="16">Larvae</tissue>
    </source>
</reference>
<dbReference type="GO" id="GO:0030246">
    <property type="term" value="F:carbohydrate binding"/>
    <property type="evidence" value="ECO:0007669"/>
    <property type="project" value="UniProtKB-KW"/>
</dbReference>
<keyword evidence="2" id="KW-0768">Sushi</keyword>
<comment type="caution">
    <text evidence="16">The sequence shown here is derived from an EMBL/GenBank/DDBJ whole genome shotgun (WGS) entry which is preliminary data.</text>
</comment>
<feature type="domain" description="Peptidase S1" evidence="15">
    <location>
        <begin position="38"/>
        <end position="271"/>
    </location>
</feature>
<dbReference type="InterPro" id="IPR001254">
    <property type="entry name" value="Trypsin_dom"/>
</dbReference>
<evidence type="ECO:0000256" key="2">
    <source>
        <dbReference type="ARBA" id="ARBA00022659"/>
    </source>
</evidence>
<gene>
    <name evidence="16" type="ORF">HPB52_019542</name>
</gene>
<dbReference type="GO" id="GO:0004252">
    <property type="term" value="F:serine-type endopeptidase activity"/>
    <property type="evidence" value="ECO:0007669"/>
    <property type="project" value="InterPro"/>
</dbReference>
<evidence type="ECO:0000313" key="16">
    <source>
        <dbReference type="EMBL" id="KAH7939940.1"/>
    </source>
</evidence>
<dbReference type="GO" id="GO:0007155">
    <property type="term" value="P:cell adhesion"/>
    <property type="evidence" value="ECO:0007669"/>
    <property type="project" value="UniProtKB-KW"/>
</dbReference>
<keyword evidence="4 14" id="KW-0732">Signal</keyword>
<proteinExistence type="predicted"/>
<evidence type="ECO:0000256" key="1">
    <source>
        <dbReference type="ARBA" id="ARBA00022536"/>
    </source>
</evidence>